<keyword evidence="4" id="KW-1185">Reference proteome</keyword>
<dbReference type="InterPro" id="IPR018497">
    <property type="entry name" value="Peptidase_M13_C"/>
</dbReference>
<dbReference type="AlphaFoldDB" id="A0AA36H7S5"/>
<evidence type="ECO:0000313" key="3">
    <source>
        <dbReference type="EMBL" id="CAJ0605234.1"/>
    </source>
</evidence>
<comment type="caution">
    <text evidence="3">The sequence shown here is derived from an EMBL/GenBank/DDBJ whole genome shotgun (WGS) entry which is preliminary data.</text>
</comment>
<dbReference type="Proteomes" id="UP001176961">
    <property type="component" value="Unassembled WGS sequence"/>
</dbReference>
<dbReference type="GO" id="GO:0005886">
    <property type="term" value="C:plasma membrane"/>
    <property type="evidence" value="ECO:0007669"/>
    <property type="project" value="TreeGrafter"/>
</dbReference>
<name>A0AA36H7S5_CYLNA</name>
<accession>A0AA36H7S5</accession>
<reference evidence="3" key="1">
    <citation type="submission" date="2023-07" db="EMBL/GenBank/DDBJ databases">
        <authorList>
            <consortium name="CYATHOMIX"/>
        </authorList>
    </citation>
    <scope>NUCLEOTIDE SEQUENCE</scope>
    <source>
        <strain evidence="3">N/A</strain>
    </source>
</reference>
<dbReference type="Gene3D" id="3.40.390.10">
    <property type="entry name" value="Collagenase (Catalytic Domain)"/>
    <property type="match status" value="1"/>
</dbReference>
<dbReference type="Pfam" id="PF01431">
    <property type="entry name" value="Peptidase_M13"/>
    <property type="match status" value="1"/>
</dbReference>
<dbReference type="PANTHER" id="PTHR11733:SF167">
    <property type="entry name" value="FI17812P1-RELATED"/>
    <property type="match status" value="1"/>
</dbReference>
<dbReference type="GO" id="GO:0016485">
    <property type="term" value="P:protein processing"/>
    <property type="evidence" value="ECO:0007669"/>
    <property type="project" value="TreeGrafter"/>
</dbReference>
<dbReference type="EMBL" id="CATQJL010000316">
    <property type="protein sequence ID" value="CAJ0605234.1"/>
    <property type="molecule type" value="Genomic_DNA"/>
</dbReference>
<gene>
    <name evidence="3" type="ORF">CYNAS_LOCUS17217</name>
</gene>
<dbReference type="PROSITE" id="PS51885">
    <property type="entry name" value="NEPRILYSIN"/>
    <property type="match status" value="1"/>
</dbReference>
<dbReference type="GO" id="GO:0004222">
    <property type="term" value="F:metalloendopeptidase activity"/>
    <property type="evidence" value="ECO:0007669"/>
    <property type="project" value="InterPro"/>
</dbReference>
<dbReference type="PANTHER" id="PTHR11733">
    <property type="entry name" value="ZINC METALLOPROTEASE FAMILY M13 NEPRILYSIN-RELATED"/>
    <property type="match status" value="1"/>
</dbReference>
<dbReference type="InterPro" id="IPR024079">
    <property type="entry name" value="MetalloPept_cat_dom_sf"/>
</dbReference>
<evidence type="ECO:0000313" key="4">
    <source>
        <dbReference type="Proteomes" id="UP001176961"/>
    </source>
</evidence>
<evidence type="ECO:0000256" key="1">
    <source>
        <dbReference type="ARBA" id="ARBA00007357"/>
    </source>
</evidence>
<proteinExistence type="inferred from homology"/>
<dbReference type="InterPro" id="IPR000718">
    <property type="entry name" value="Peptidase_M13"/>
</dbReference>
<protein>
    <recommendedName>
        <fullName evidence="2">Peptidase M13 C-terminal domain-containing protein</fullName>
    </recommendedName>
</protein>
<feature type="domain" description="Peptidase M13 C-terminal" evidence="2">
    <location>
        <begin position="14"/>
        <end position="134"/>
    </location>
</feature>
<evidence type="ECO:0000259" key="2">
    <source>
        <dbReference type="Pfam" id="PF01431"/>
    </source>
</evidence>
<dbReference type="SUPFAM" id="SSF55486">
    <property type="entry name" value="Metalloproteases ('zincins'), catalytic domain"/>
    <property type="match status" value="1"/>
</dbReference>
<organism evidence="3 4">
    <name type="scientific">Cylicocyclus nassatus</name>
    <name type="common">Nematode worm</name>
    <dbReference type="NCBI Taxonomy" id="53992"/>
    <lineage>
        <taxon>Eukaryota</taxon>
        <taxon>Metazoa</taxon>
        <taxon>Ecdysozoa</taxon>
        <taxon>Nematoda</taxon>
        <taxon>Chromadorea</taxon>
        <taxon>Rhabditida</taxon>
        <taxon>Rhabditina</taxon>
        <taxon>Rhabditomorpha</taxon>
        <taxon>Strongyloidea</taxon>
        <taxon>Strongylidae</taxon>
        <taxon>Cylicocyclus</taxon>
    </lineage>
</organism>
<sequence>MYGMDVHMYWDRGRFYKFGCIGSVIAHEFMHAFGRHATRNEYGKLDNSLPEDFLRKHFSNMTLMQTMYEEPLKKLGYSEDKLHRTKEENFADTQGMKLIYKAYQNAKKEGPEPRLKSIPYFSEDQLFFLATAQVCVLYAANYIC</sequence>
<comment type="similarity">
    <text evidence="1">Belongs to the peptidase M13 family.</text>
</comment>